<comment type="caution">
    <text evidence="2">The sequence shown here is derived from an EMBL/GenBank/DDBJ whole genome shotgun (WGS) entry which is preliminary data.</text>
</comment>
<keyword evidence="3" id="KW-1185">Reference proteome</keyword>
<feature type="signal peptide" evidence="1">
    <location>
        <begin position="1"/>
        <end position="22"/>
    </location>
</feature>
<protein>
    <recommendedName>
        <fullName evidence="4">DUF4468 domain-containing protein</fullName>
    </recommendedName>
</protein>
<feature type="chain" id="PRO_5043890736" description="DUF4468 domain-containing protein" evidence="1">
    <location>
        <begin position="23"/>
        <end position="236"/>
    </location>
</feature>
<dbReference type="EMBL" id="JANFYT010000007">
    <property type="protein sequence ID" value="MCQ4813634.1"/>
    <property type="molecule type" value="Genomic_DNA"/>
</dbReference>
<reference evidence="2 3" key="1">
    <citation type="submission" date="2022-06" db="EMBL/GenBank/DDBJ databases">
        <title>Isolation of gut microbiota from human fecal samples.</title>
        <authorList>
            <person name="Pamer E.G."/>
            <person name="Barat B."/>
            <person name="Waligurski E."/>
            <person name="Medina S."/>
            <person name="Paddock L."/>
            <person name="Mostad J."/>
        </authorList>
    </citation>
    <scope>NUCLEOTIDE SEQUENCE [LARGE SCALE GENOMIC DNA]</scope>
    <source>
        <strain evidence="2 3">DFI.9.90</strain>
    </source>
</reference>
<organism evidence="2 3">
    <name type="scientific">Cloacibacillus evryensis</name>
    <dbReference type="NCBI Taxonomy" id="508460"/>
    <lineage>
        <taxon>Bacteria</taxon>
        <taxon>Thermotogati</taxon>
        <taxon>Synergistota</taxon>
        <taxon>Synergistia</taxon>
        <taxon>Synergistales</taxon>
        <taxon>Synergistaceae</taxon>
        <taxon>Cloacibacillus</taxon>
    </lineage>
</organism>
<dbReference type="RefSeq" id="WP_008708468.1">
    <property type="nucleotide sequence ID" value="NZ_CABKQM010000001.1"/>
</dbReference>
<keyword evidence="1" id="KW-0732">Signal</keyword>
<evidence type="ECO:0000313" key="3">
    <source>
        <dbReference type="Proteomes" id="UP001205919"/>
    </source>
</evidence>
<sequence>MKKTIALAVSVLLLALASAAFAKPDVTEFRNNNYDLSTIKTVLVLPVTYDVSIPQSEPFLKEAAEQKWQEQTLKKQERFPYLMKSPKDVVERAAFVSGQPAEPMAPQQMAEKALVLAADQVDAILTCTVTKCGVGVIKHPGEYVTKYRYVDEPVWRNNRWERERVRVPYQEYKEPWNESFTRGAVKVELRSAKDNSLIYGEAVEANTGADLFTDAPSITKHIQNIIENAAKRIPVK</sequence>
<dbReference type="Proteomes" id="UP001205919">
    <property type="component" value="Unassembled WGS sequence"/>
</dbReference>
<name>A0AAW5K3G6_9BACT</name>
<proteinExistence type="predicted"/>
<gene>
    <name evidence="2" type="ORF">NE630_04235</name>
</gene>
<accession>A0AAW5K3G6</accession>
<dbReference type="GeneID" id="95757753"/>
<dbReference type="AlphaFoldDB" id="A0AAW5K3G6"/>
<evidence type="ECO:0000313" key="2">
    <source>
        <dbReference type="EMBL" id="MCQ4813634.1"/>
    </source>
</evidence>
<evidence type="ECO:0000256" key="1">
    <source>
        <dbReference type="SAM" id="SignalP"/>
    </source>
</evidence>
<evidence type="ECO:0008006" key="4">
    <source>
        <dbReference type="Google" id="ProtNLM"/>
    </source>
</evidence>